<protein>
    <submittedName>
        <fullName evidence="1">Uncharacterized protein</fullName>
    </submittedName>
</protein>
<name>A0A3N6PQ66_9CYAN</name>
<dbReference type="AlphaFoldDB" id="A0A3N6PQ66"/>
<dbReference type="Proteomes" id="UP000269154">
    <property type="component" value="Unassembled WGS sequence"/>
</dbReference>
<gene>
    <name evidence="1" type="ORF">D5R40_22985</name>
</gene>
<dbReference type="RefSeq" id="WP_124143685.1">
    <property type="nucleotide sequence ID" value="NZ_CAWOKI010000326.1"/>
</dbReference>
<keyword evidence="2" id="KW-1185">Reference proteome</keyword>
<comment type="caution">
    <text evidence="1">The sequence shown here is derived from an EMBL/GenBank/DDBJ whole genome shotgun (WGS) entry which is preliminary data.</text>
</comment>
<accession>A0A3N6PQ66</accession>
<proteinExistence type="predicted"/>
<dbReference type="EMBL" id="RCBY01000164">
    <property type="protein sequence ID" value="RQH31810.1"/>
    <property type="molecule type" value="Genomic_DNA"/>
</dbReference>
<sequence>MEQFLIAIAIALGLAAVAVAVVARFWKQILKWAEDSLFPWIKTNIPWIESEVRQVFSAVDNVAVATRNIFRKAWEKLREYLLKLVIKLERKSSGEWKKRVTSWKIKIESGQKVPVRTETEEVVDWEDLPQDVREEWLKQEKSKVEIDVTEYRDREIMEMYT</sequence>
<evidence type="ECO:0000313" key="2">
    <source>
        <dbReference type="Proteomes" id="UP000269154"/>
    </source>
</evidence>
<organism evidence="1 2">
    <name type="scientific">Okeania hirsuta</name>
    <dbReference type="NCBI Taxonomy" id="1458930"/>
    <lineage>
        <taxon>Bacteria</taxon>
        <taxon>Bacillati</taxon>
        <taxon>Cyanobacteriota</taxon>
        <taxon>Cyanophyceae</taxon>
        <taxon>Oscillatoriophycideae</taxon>
        <taxon>Oscillatoriales</taxon>
        <taxon>Microcoleaceae</taxon>
        <taxon>Okeania</taxon>
    </lineage>
</organism>
<dbReference type="OrthoDB" id="582343at2"/>
<evidence type="ECO:0000313" key="1">
    <source>
        <dbReference type="EMBL" id="RQH31810.1"/>
    </source>
</evidence>
<reference evidence="1 2" key="1">
    <citation type="journal article" date="2018" name="ACS Chem. Biol.">
        <title>Ketoreductase domain dysfunction expands chemodiversity: malyngamide biosynthesis in the cyanobacterium Okeania hirsuta.</title>
        <authorList>
            <person name="Moss N.A."/>
            <person name="Leao T."/>
            <person name="Rankin M."/>
            <person name="McCullough T.M."/>
            <person name="Qu P."/>
            <person name="Korobeynikov A."/>
            <person name="Smith J.L."/>
            <person name="Gerwick L."/>
            <person name="Gerwick W.H."/>
        </authorList>
    </citation>
    <scope>NUCLEOTIDE SEQUENCE [LARGE SCALE GENOMIC DNA]</scope>
    <source>
        <strain evidence="1 2">PAB10Feb10-1</strain>
    </source>
</reference>